<name>A0A5P9P8J3_9EURY</name>
<dbReference type="Proteomes" id="UP000326170">
    <property type="component" value="Plasmid unnamed1"/>
</dbReference>
<proteinExistence type="predicted"/>
<organism evidence="1 2">
    <name type="scientific">Natronorubrum aibiense</name>
    <dbReference type="NCBI Taxonomy" id="348826"/>
    <lineage>
        <taxon>Archaea</taxon>
        <taxon>Methanobacteriati</taxon>
        <taxon>Methanobacteriota</taxon>
        <taxon>Stenosarchaea group</taxon>
        <taxon>Halobacteria</taxon>
        <taxon>Halobacteriales</taxon>
        <taxon>Natrialbaceae</taxon>
        <taxon>Natronorubrum</taxon>
    </lineage>
</organism>
<keyword evidence="1" id="KW-0614">Plasmid</keyword>
<keyword evidence="2" id="KW-1185">Reference proteome</keyword>
<accession>A0A5P9P8J3</accession>
<gene>
    <name evidence="1" type="ORF">GCU68_18080</name>
</gene>
<dbReference type="KEGG" id="nas:GCU68_18080"/>
<sequence length="62" mass="6608">MADGERKRAIAKCCSCSSAYAVNVWTDGTIQPIGRSSCGCGSTEFQIIESSSDTSIQDEKID</sequence>
<evidence type="ECO:0000313" key="1">
    <source>
        <dbReference type="EMBL" id="QFU84442.1"/>
    </source>
</evidence>
<reference evidence="1 2" key="1">
    <citation type="journal article" date="2007" name="Int. J. Syst. Evol. Microbiol.">
        <title>Natronorubrum sulfidifaciens sp. nov., an extremely haloalkaliphilic archaeon isolated from Aiding salt lake in Xin-Jiang, China.</title>
        <authorList>
            <person name="Cui H.L."/>
            <person name="Tohty D."/>
            <person name="Liu H.C."/>
            <person name="Liu S.J."/>
            <person name="Oren A."/>
            <person name="Zhou P.J."/>
        </authorList>
    </citation>
    <scope>NUCLEOTIDE SEQUENCE [LARGE SCALE GENOMIC DNA]</scope>
    <source>
        <strain evidence="1 2">7-3</strain>
        <plasmid evidence="1">unnamed1</plasmid>
    </source>
</reference>
<geneLocation type="plasmid" evidence="1 2">
    <name>unnamed1</name>
</geneLocation>
<evidence type="ECO:0000313" key="2">
    <source>
        <dbReference type="Proteomes" id="UP000326170"/>
    </source>
</evidence>
<dbReference type="EMBL" id="CP045489">
    <property type="protein sequence ID" value="QFU84442.1"/>
    <property type="molecule type" value="Genomic_DNA"/>
</dbReference>
<protein>
    <submittedName>
        <fullName evidence="1">Uncharacterized protein</fullName>
    </submittedName>
</protein>
<dbReference type="AlphaFoldDB" id="A0A5P9P8J3"/>